<evidence type="ECO:0000313" key="1">
    <source>
        <dbReference type="EMBL" id="KAK2141847.1"/>
    </source>
</evidence>
<evidence type="ECO:0000313" key="2">
    <source>
        <dbReference type="Proteomes" id="UP001209878"/>
    </source>
</evidence>
<gene>
    <name evidence="1" type="ORF">NP493_5102g00001</name>
</gene>
<sequence length="169" mass="19625">MLVGDVNFHLDSGTNTDASRFKDSLSSCGLKQHVNEPTQKKAPLLNRTITLRPHVPWYTDTFRDTKRKRRQLECRWRTTKLEVHHQIYRDYCVVVNKSLRAAKCQYYEREIKQSRHDTKAMFRTVNTLMGNNAGCPLPKHTSEVQLASAFSYCFTAKVSTIRDSLCTIR</sequence>
<name>A0AAD9MQ52_RIDPI</name>
<dbReference type="AlphaFoldDB" id="A0AAD9MQ52"/>
<dbReference type="PANTHER" id="PTHR46670:SF3">
    <property type="entry name" value="ENDONUCLEASE_EXONUCLEASE_PHOSPHATASE DOMAIN-CONTAINING PROTEIN"/>
    <property type="match status" value="1"/>
</dbReference>
<proteinExistence type="predicted"/>
<protein>
    <recommendedName>
        <fullName evidence="3">Tick transposon</fullName>
    </recommendedName>
</protein>
<keyword evidence="2" id="KW-1185">Reference proteome</keyword>
<dbReference type="PANTHER" id="PTHR46670">
    <property type="entry name" value="ENDO/EXONUCLEASE/PHOSPHATASE DOMAIN-CONTAINING PROTEIN"/>
    <property type="match status" value="1"/>
</dbReference>
<reference evidence="1" key="1">
    <citation type="journal article" date="2023" name="Mol. Biol. Evol.">
        <title>Third-Generation Sequencing Reveals the Adaptive Role of the Epigenome in Three Deep-Sea Polychaetes.</title>
        <authorList>
            <person name="Perez M."/>
            <person name="Aroh O."/>
            <person name="Sun Y."/>
            <person name="Lan Y."/>
            <person name="Juniper S.K."/>
            <person name="Young C.R."/>
            <person name="Angers B."/>
            <person name="Qian P.Y."/>
        </authorList>
    </citation>
    <scope>NUCLEOTIDE SEQUENCE</scope>
    <source>
        <strain evidence="1">R07B-5</strain>
    </source>
</reference>
<comment type="caution">
    <text evidence="1">The sequence shown here is derived from an EMBL/GenBank/DDBJ whole genome shotgun (WGS) entry which is preliminary data.</text>
</comment>
<organism evidence="1 2">
    <name type="scientific">Ridgeia piscesae</name>
    <name type="common">Tubeworm</name>
    <dbReference type="NCBI Taxonomy" id="27915"/>
    <lineage>
        <taxon>Eukaryota</taxon>
        <taxon>Metazoa</taxon>
        <taxon>Spiralia</taxon>
        <taxon>Lophotrochozoa</taxon>
        <taxon>Annelida</taxon>
        <taxon>Polychaeta</taxon>
        <taxon>Sedentaria</taxon>
        <taxon>Canalipalpata</taxon>
        <taxon>Sabellida</taxon>
        <taxon>Siboglinidae</taxon>
        <taxon>Ridgeia</taxon>
    </lineage>
</organism>
<accession>A0AAD9MQ52</accession>
<dbReference type="Proteomes" id="UP001209878">
    <property type="component" value="Unassembled WGS sequence"/>
</dbReference>
<dbReference type="EMBL" id="JAODUO010005085">
    <property type="protein sequence ID" value="KAK2141847.1"/>
    <property type="molecule type" value="Genomic_DNA"/>
</dbReference>
<evidence type="ECO:0008006" key="3">
    <source>
        <dbReference type="Google" id="ProtNLM"/>
    </source>
</evidence>